<dbReference type="Pfam" id="PF00076">
    <property type="entry name" value="RRM_1"/>
    <property type="match status" value="1"/>
</dbReference>
<evidence type="ECO:0000259" key="5">
    <source>
        <dbReference type="PROSITE" id="PS50102"/>
    </source>
</evidence>
<feature type="compositionally biased region" description="Low complexity" evidence="4">
    <location>
        <begin position="1"/>
        <end position="12"/>
    </location>
</feature>
<feature type="domain" description="RRM" evidence="5">
    <location>
        <begin position="133"/>
        <end position="211"/>
    </location>
</feature>
<dbReference type="GO" id="GO:0003723">
    <property type="term" value="F:RNA binding"/>
    <property type="evidence" value="ECO:0007669"/>
    <property type="project" value="UniProtKB-UniRule"/>
</dbReference>
<feature type="compositionally biased region" description="Low complexity" evidence="4">
    <location>
        <begin position="104"/>
        <end position="117"/>
    </location>
</feature>
<keyword evidence="3" id="KW-0694">RNA-binding</keyword>
<dbReference type="Proteomes" id="UP000729402">
    <property type="component" value="Unassembled WGS sequence"/>
</dbReference>
<name>A0A8J5WWZ2_ZIZPA</name>
<accession>A0A8J5WWZ2</accession>
<protein>
    <recommendedName>
        <fullName evidence="5">RRM domain-containing protein</fullName>
    </recommendedName>
</protein>
<feature type="compositionally biased region" description="Basic residues" evidence="4">
    <location>
        <begin position="25"/>
        <end position="39"/>
    </location>
</feature>
<keyword evidence="7" id="KW-1185">Reference proteome</keyword>
<evidence type="ECO:0000256" key="3">
    <source>
        <dbReference type="PROSITE-ProRule" id="PRU00176"/>
    </source>
</evidence>
<dbReference type="PANTHER" id="PTHR23147">
    <property type="entry name" value="SERINE/ARGININE RICH SPLICING FACTOR"/>
    <property type="match status" value="1"/>
</dbReference>
<dbReference type="AlphaFoldDB" id="A0A8J5WWZ2"/>
<keyword evidence="1" id="KW-0507">mRNA processing</keyword>
<dbReference type="InterPro" id="IPR000504">
    <property type="entry name" value="RRM_dom"/>
</dbReference>
<feature type="compositionally biased region" description="Low complexity" evidence="4">
    <location>
        <begin position="83"/>
        <end position="96"/>
    </location>
</feature>
<dbReference type="GO" id="GO:0006397">
    <property type="term" value="P:mRNA processing"/>
    <property type="evidence" value="ECO:0007669"/>
    <property type="project" value="UniProtKB-KW"/>
</dbReference>
<gene>
    <name evidence="6" type="ORF">GUJ93_ZPchr0013g35426</name>
</gene>
<reference evidence="6" key="1">
    <citation type="journal article" date="2021" name="bioRxiv">
        <title>Whole Genome Assembly and Annotation of Northern Wild Rice, Zizania palustris L., Supports a Whole Genome Duplication in the Zizania Genus.</title>
        <authorList>
            <person name="Haas M."/>
            <person name="Kono T."/>
            <person name="Macchietto M."/>
            <person name="Millas R."/>
            <person name="McGilp L."/>
            <person name="Shao M."/>
            <person name="Duquette J."/>
            <person name="Hirsch C.N."/>
            <person name="Kimball J."/>
        </authorList>
    </citation>
    <scope>NUCLEOTIDE SEQUENCE</scope>
    <source>
        <tissue evidence="6">Fresh leaf tissue</tissue>
    </source>
</reference>
<keyword evidence="2" id="KW-0508">mRNA splicing</keyword>
<dbReference type="SMART" id="SM00360">
    <property type="entry name" value="RRM"/>
    <property type="match status" value="1"/>
</dbReference>
<sequence length="256" mass="29755">MSRSFESLLESSPSPPAPVSVSRARERRRRSRSRERQRKIPAASAVSSPINMGRSYSYRPSPSPKSYERRMRRSYRYSPSPPSRRYSSNPSRPPRSSGRRMRRSYSYNPSSPPSYGRKASRPIPRGRYDGRPTNLLVKNLHRGCRPEDLRRPFEEFGRVKDIYIPKYSCSGVPRRFGFVEYYDPDDAAAAKYNMDKQVILGSEITVIFADNRRIKKPSVMRARDQIRSPRHSPPPRRSPSYSRYRTPQYARGSRAE</sequence>
<evidence type="ECO:0000256" key="1">
    <source>
        <dbReference type="ARBA" id="ARBA00022664"/>
    </source>
</evidence>
<dbReference type="CDD" id="cd00590">
    <property type="entry name" value="RRM_SF"/>
    <property type="match status" value="1"/>
</dbReference>
<evidence type="ECO:0000313" key="6">
    <source>
        <dbReference type="EMBL" id="KAG8099286.1"/>
    </source>
</evidence>
<dbReference type="EMBL" id="JAAALK010000079">
    <property type="protein sequence ID" value="KAG8099286.1"/>
    <property type="molecule type" value="Genomic_DNA"/>
</dbReference>
<reference evidence="6" key="2">
    <citation type="submission" date="2021-02" db="EMBL/GenBank/DDBJ databases">
        <authorList>
            <person name="Kimball J.A."/>
            <person name="Haas M.W."/>
            <person name="Macchietto M."/>
            <person name="Kono T."/>
            <person name="Duquette J."/>
            <person name="Shao M."/>
        </authorList>
    </citation>
    <scope>NUCLEOTIDE SEQUENCE</scope>
    <source>
        <tissue evidence="6">Fresh leaf tissue</tissue>
    </source>
</reference>
<dbReference type="OrthoDB" id="439808at2759"/>
<organism evidence="6 7">
    <name type="scientific">Zizania palustris</name>
    <name type="common">Northern wild rice</name>
    <dbReference type="NCBI Taxonomy" id="103762"/>
    <lineage>
        <taxon>Eukaryota</taxon>
        <taxon>Viridiplantae</taxon>
        <taxon>Streptophyta</taxon>
        <taxon>Embryophyta</taxon>
        <taxon>Tracheophyta</taxon>
        <taxon>Spermatophyta</taxon>
        <taxon>Magnoliopsida</taxon>
        <taxon>Liliopsida</taxon>
        <taxon>Poales</taxon>
        <taxon>Poaceae</taxon>
        <taxon>BOP clade</taxon>
        <taxon>Oryzoideae</taxon>
        <taxon>Oryzeae</taxon>
        <taxon>Zizaniinae</taxon>
        <taxon>Zizania</taxon>
    </lineage>
</organism>
<dbReference type="InterPro" id="IPR050907">
    <property type="entry name" value="SRSF"/>
</dbReference>
<evidence type="ECO:0000313" key="7">
    <source>
        <dbReference type="Proteomes" id="UP000729402"/>
    </source>
</evidence>
<dbReference type="PROSITE" id="PS50102">
    <property type="entry name" value="RRM"/>
    <property type="match status" value="1"/>
</dbReference>
<dbReference type="GO" id="GO:0008380">
    <property type="term" value="P:RNA splicing"/>
    <property type="evidence" value="ECO:0007669"/>
    <property type="project" value="UniProtKB-KW"/>
</dbReference>
<feature type="region of interest" description="Disordered" evidence="4">
    <location>
        <begin position="218"/>
        <end position="256"/>
    </location>
</feature>
<evidence type="ECO:0000256" key="2">
    <source>
        <dbReference type="ARBA" id="ARBA00023187"/>
    </source>
</evidence>
<comment type="caution">
    <text evidence="6">The sequence shown here is derived from an EMBL/GenBank/DDBJ whole genome shotgun (WGS) entry which is preliminary data.</text>
</comment>
<proteinExistence type="predicted"/>
<feature type="region of interest" description="Disordered" evidence="4">
    <location>
        <begin position="1"/>
        <end position="132"/>
    </location>
</feature>
<evidence type="ECO:0000256" key="4">
    <source>
        <dbReference type="SAM" id="MobiDB-lite"/>
    </source>
</evidence>